<feature type="compositionally biased region" description="Basic residues" evidence="5">
    <location>
        <begin position="806"/>
        <end position="818"/>
    </location>
</feature>
<feature type="region of interest" description="Disordered" evidence="5">
    <location>
        <begin position="592"/>
        <end position="686"/>
    </location>
</feature>
<comment type="caution">
    <text evidence="8">The sequence shown here is derived from an EMBL/GenBank/DDBJ whole genome shotgun (WGS) entry which is preliminary data.</text>
</comment>
<feature type="region of interest" description="Disordered" evidence="5">
    <location>
        <begin position="454"/>
        <end position="477"/>
    </location>
</feature>
<feature type="compositionally biased region" description="Basic residues" evidence="5">
    <location>
        <begin position="1340"/>
        <end position="1350"/>
    </location>
</feature>
<feature type="compositionally biased region" description="Polar residues" evidence="5">
    <location>
        <begin position="1427"/>
        <end position="1438"/>
    </location>
</feature>
<feature type="compositionally biased region" description="Basic and acidic residues" evidence="5">
    <location>
        <begin position="1416"/>
        <end position="1426"/>
    </location>
</feature>
<keyword evidence="3 6" id="KW-1133">Transmembrane helix</keyword>
<feature type="compositionally biased region" description="Polar residues" evidence="5">
    <location>
        <begin position="1002"/>
        <end position="1035"/>
    </location>
</feature>
<evidence type="ECO:0000313" key="8">
    <source>
        <dbReference type="EMBL" id="RYR35317.1"/>
    </source>
</evidence>
<protein>
    <recommendedName>
        <fullName evidence="7">Late embryogenesis abundant protein LEA-2 subgroup domain-containing protein</fullName>
    </recommendedName>
</protein>
<feature type="compositionally biased region" description="Basic and acidic residues" evidence="5">
    <location>
        <begin position="353"/>
        <end position="364"/>
    </location>
</feature>
<feature type="region of interest" description="Disordered" evidence="5">
    <location>
        <begin position="345"/>
        <end position="365"/>
    </location>
</feature>
<feature type="region of interest" description="Disordered" evidence="5">
    <location>
        <begin position="699"/>
        <end position="728"/>
    </location>
</feature>
<accession>A0A445B9G6</accession>
<dbReference type="PANTHER" id="PTHR31234">
    <property type="entry name" value="LATE EMBRYOGENESIS ABUNDANT (LEA) HYDROXYPROLINE-RICH GLYCOPROTEIN FAMILY"/>
    <property type="match status" value="1"/>
</dbReference>
<name>A0A445B9G6_ARAHY</name>
<sequence>MDPPIRDSESKPKPLSENKDDANVVFIDTNLDTHLAVLVSDHDTVSDLKVVMACCMRCSKRMKICCGVTAAIVILLVVILVILIFTVFKQKDPTVTLQSVKVKEASLVVFPVEVINVSLGILLTVENPNYGSFSYHNSTAYLNYRGKLLATAPLHEDTLPARGSLNISTTLNFYADDIMKVLDLVADLVKGVINFTSTTTLEGRVKVLNLFKKKATSSSFCDISVFVHDKKRILSEHASCFPKLGQIQIHAMKVKRKGYFYHLSDSMFVKSAFYGFNKSWFLCVDASPLGERGQNDCSGSHSQKILLGNSDNALTGLINDEKEEHDFVNPSDKAVKDDNVVCEDEMSKSVSSAKEKQKSTRKEDDTLEYDASIFRPGNDTLQREIEVMADPSLNATKEVIIESEVLKEHQHNEFNNNNATIGIGTESMKEASEPVRATNKQKKSKRSLIHDADVMQKKGKKRSSNSHETHLTSFRKDAEAYPSNIQGGVEEEVYENGIVSKAMLRDWKAMPYGGLSLIDVLRDISMSKPTLEKMEIGTDASLEGIPSKVNNRTVVETKLQPSGVKEPKEPKQLNEDNLNIVLDLCNESEVGLTDRTEGRREVLQDDPKPMQLEECTPSEQNNNTEANIKESNVAPKPVDRNEMGEPVKSEKKKRRKRKDMDLDESASRKECTPSKQNNTDANVNDLNVTSKVVLGIEKSEKKKRKTRKHKDSDVETTVGEGIGPTDASDSKIVIVKSLKSSDCNPALGDIGAEENPLNHTEVGIIQQAEMKGTVVSAIEKDDASGADNPGSLEQIETIANAEHVDKTRRKKSNKKQSTKSKSSSNMMTNDVNPASGDIGAEENTLNHTEVGIIQQAEMKGTVVSATEKDDASGADNPGSLEQIETIANAEHVDKTCRKKSNKKQSTKSKSSSNIPTNDVNPASGDIGAEENPLNRTEVGIIQQAEMKGTVVSATEKDDASGADNPGSLEQIETIANAEHVDKTRRKKSNKKQSTKSKSSSNMLTNDVNDSQKPSPSSDIGTLASPNVSLFPSNTAEGIDNLAPVEANDAAKDSTFSCEEKDEKNLEAYLEDDRVNVEQQSPSQQVQHRSHLDKMVPNVRKTKRDAKLSSQSNSDISSIREKGKPRASAPGKSMDLAEMEGTVVSATEKDDASGADNPGPLEQIETIANAEHVDKTRRKKSNKKQSTKSKSSSNMLTNDVNDSQKPSPSSDIGTLASPNVSLFPSNTAEGIDNLAPVEANDAAKDSTFSCEEKDEKNLEASLEDDRVNVEQQSPSQQVQHRSHLDKMVPNVRKTKRDAKLSSQSNSDLSSIREKGKPRANASGKSMDSADHLPISSPTMKGSKKVIHKKAGKSLVNNAREVKGKTNQKKSLLSGAIFKDDSSDTSKDADKVDMSDASTKSPSANSLLSDFSDGDISEDSHGGKRLESGEQNDFNESMSTIKGKPIDHVFRSSSRYKKARITASQLEESESQPEFVPDSLAE</sequence>
<dbReference type="Gene3D" id="2.60.40.1820">
    <property type="match status" value="1"/>
</dbReference>
<dbReference type="GO" id="GO:0098542">
    <property type="term" value="P:defense response to other organism"/>
    <property type="evidence" value="ECO:0007669"/>
    <property type="project" value="InterPro"/>
</dbReference>
<dbReference type="EMBL" id="SDMP01000010">
    <property type="protein sequence ID" value="RYR35317.1"/>
    <property type="molecule type" value="Genomic_DNA"/>
</dbReference>
<evidence type="ECO:0000313" key="9">
    <source>
        <dbReference type="Proteomes" id="UP000289738"/>
    </source>
</evidence>
<evidence type="ECO:0000256" key="2">
    <source>
        <dbReference type="ARBA" id="ARBA00022692"/>
    </source>
</evidence>
<feature type="compositionally biased region" description="Basic and acidic residues" evidence="5">
    <location>
        <begin position="637"/>
        <end position="649"/>
    </location>
</feature>
<dbReference type="Proteomes" id="UP000289738">
    <property type="component" value="Chromosome A10"/>
</dbReference>
<evidence type="ECO:0000256" key="3">
    <source>
        <dbReference type="ARBA" id="ARBA00022989"/>
    </source>
</evidence>
<evidence type="ECO:0000256" key="6">
    <source>
        <dbReference type="SAM" id="Phobius"/>
    </source>
</evidence>
<dbReference type="Pfam" id="PF03168">
    <property type="entry name" value="LEA_2"/>
    <property type="match status" value="1"/>
</dbReference>
<dbReference type="InterPro" id="IPR044839">
    <property type="entry name" value="NDR1-like"/>
</dbReference>
<dbReference type="InterPro" id="IPR004864">
    <property type="entry name" value="LEA_2"/>
</dbReference>
<reference evidence="8 9" key="1">
    <citation type="submission" date="2019-01" db="EMBL/GenBank/DDBJ databases">
        <title>Sequencing of cultivated peanut Arachis hypogaea provides insights into genome evolution and oil improvement.</title>
        <authorList>
            <person name="Chen X."/>
        </authorList>
    </citation>
    <scope>NUCLEOTIDE SEQUENCE [LARGE SCALE GENOMIC DNA]</scope>
    <source>
        <strain evidence="9">cv. Fuhuasheng</strain>
        <tissue evidence="8">Leaves</tissue>
    </source>
</reference>
<proteinExistence type="predicted"/>
<keyword evidence="2 6" id="KW-0812">Transmembrane</keyword>
<feature type="compositionally biased region" description="Basic residues" evidence="5">
    <location>
        <begin position="1174"/>
        <end position="1186"/>
    </location>
</feature>
<feature type="compositionally biased region" description="Polar residues" evidence="5">
    <location>
        <begin position="673"/>
        <end position="686"/>
    </location>
</feature>
<keyword evidence="9" id="KW-1185">Reference proteome</keyword>
<feature type="domain" description="Late embryogenesis abundant protein LEA-2 subgroup" evidence="7">
    <location>
        <begin position="123"/>
        <end position="216"/>
    </location>
</feature>
<feature type="compositionally biased region" description="Polar residues" evidence="5">
    <location>
        <begin position="1194"/>
        <end position="1227"/>
    </location>
</feature>
<feature type="compositionally biased region" description="Basic and acidic residues" evidence="5">
    <location>
        <begin position="1057"/>
        <end position="1075"/>
    </location>
</feature>
<evidence type="ECO:0000259" key="7">
    <source>
        <dbReference type="Pfam" id="PF03168"/>
    </source>
</evidence>
<feature type="compositionally biased region" description="Basic residues" evidence="5">
    <location>
        <begin position="982"/>
        <end position="994"/>
    </location>
</feature>
<organism evidence="8 9">
    <name type="scientific">Arachis hypogaea</name>
    <name type="common">Peanut</name>
    <dbReference type="NCBI Taxonomy" id="3818"/>
    <lineage>
        <taxon>Eukaryota</taxon>
        <taxon>Viridiplantae</taxon>
        <taxon>Streptophyta</taxon>
        <taxon>Embryophyta</taxon>
        <taxon>Tracheophyta</taxon>
        <taxon>Spermatophyta</taxon>
        <taxon>Magnoliopsida</taxon>
        <taxon>eudicotyledons</taxon>
        <taxon>Gunneridae</taxon>
        <taxon>Pentapetalae</taxon>
        <taxon>rosids</taxon>
        <taxon>fabids</taxon>
        <taxon>Fabales</taxon>
        <taxon>Fabaceae</taxon>
        <taxon>Papilionoideae</taxon>
        <taxon>50 kb inversion clade</taxon>
        <taxon>dalbergioids sensu lato</taxon>
        <taxon>Dalbergieae</taxon>
        <taxon>Pterocarpus clade</taxon>
        <taxon>Arachis</taxon>
    </lineage>
</organism>
<feature type="compositionally biased region" description="Polar residues" evidence="5">
    <location>
        <begin position="617"/>
        <end position="630"/>
    </location>
</feature>
<evidence type="ECO:0000256" key="4">
    <source>
        <dbReference type="ARBA" id="ARBA00023136"/>
    </source>
</evidence>
<comment type="subcellular location">
    <subcellularLocation>
        <location evidence="1">Membrane</location>
        <topology evidence="1">Single-pass membrane protein</topology>
    </subcellularLocation>
</comment>
<gene>
    <name evidence="8" type="ORF">Ahy_A10g050477</name>
</gene>
<feature type="region of interest" description="Disordered" evidence="5">
    <location>
        <begin position="862"/>
        <end position="1480"/>
    </location>
</feature>
<feature type="compositionally biased region" description="Basic and acidic residues" evidence="5">
    <location>
        <begin position="592"/>
        <end position="608"/>
    </location>
</feature>
<feature type="compositionally biased region" description="Basic residues" evidence="5">
    <location>
        <begin position="896"/>
        <end position="906"/>
    </location>
</feature>
<feature type="compositionally biased region" description="Basic and acidic residues" evidence="5">
    <location>
        <begin position="1376"/>
        <end position="1392"/>
    </location>
</feature>
<feature type="compositionally biased region" description="Polar residues" evidence="5">
    <location>
        <begin position="1394"/>
        <end position="1407"/>
    </location>
</feature>
<dbReference type="SUPFAM" id="SSF117070">
    <property type="entry name" value="LEA14-like"/>
    <property type="match status" value="1"/>
</dbReference>
<feature type="compositionally biased region" description="Polar residues" evidence="5">
    <location>
        <begin position="1268"/>
        <end position="1278"/>
    </location>
</feature>
<feature type="region of interest" description="Disordered" evidence="5">
    <location>
        <begin position="781"/>
        <end position="841"/>
    </location>
</feature>
<dbReference type="GO" id="GO:0016020">
    <property type="term" value="C:membrane"/>
    <property type="evidence" value="ECO:0007669"/>
    <property type="project" value="UniProtKB-SubCell"/>
</dbReference>
<feature type="compositionally biased region" description="Polar residues" evidence="5">
    <location>
        <begin position="1076"/>
        <end position="1086"/>
    </location>
</feature>
<feature type="transmembrane region" description="Helical" evidence="6">
    <location>
        <begin position="64"/>
        <end position="88"/>
    </location>
</feature>
<evidence type="ECO:0000256" key="5">
    <source>
        <dbReference type="SAM" id="MobiDB-lite"/>
    </source>
</evidence>
<keyword evidence="4 6" id="KW-0472">Membrane</keyword>
<dbReference type="PANTHER" id="PTHR31234:SF65">
    <property type="entry name" value="LATE EMBRYOGENESIS ABUNDANT PROTEIN, LEA_2 SUBGROUP"/>
    <property type="match status" value="1"/>
</dbReference>
<feature type="compositionally biased region" description="Basic and acidic residues" evidence="5">
    <location>
        <begin position="465"/>
        <end position="477"/>
    </location>
</feature>
<feature type="compositionally biased region" description="Basic and acidic residues" evidence="5">
    <location>
        <begin position="1249"/>
        <end position="1267"/>
    </location>
</feature>
<evidence type="ECO:0000256" key="1">
    <source>
        <dbReference type="ARBA" id="ARBA00004167"/>
    </source>
</evidence>